<gene>
    <name evidence="2" type="ORF">NDU88_011264</name>
</gene>
<proteinExistence type="predicted"/>
<reference evidence="2" key="1">
    <citation type="journal article" date="2022" name="bioRxiv">
        <title>Sequencing and chromosome-scale assembly of the giantPleurodeles waltlgenome.</title>
        <authorList>
            <person name="Brown T."/>
            <person name="Elewa A."/>
            <person name="Iarovenko S."/>
            <person name="Subramanian E."/>
            <person name="Araus A.J."/>
            <person name="Petzold A."/>
            <person name="Susuki M."/>
            <person name="Suzuki K.-i.T."/>
            <person name="Hayashi T."/>
            <person name="Toyoda A."/>
            <person name="Oliveira C."/>
            <person name="Osipova E."/>
            <person name="Leigh N.D."/>
            <person name="Simon A."/>
            <person name="Yun M.H."/>
        </authorList>
    </citation>
    <scope>NUCLEOTIDE SEQUENCE</scope>
    <source>
        <strain evidence="2">20211129_DDA</strain>
        <tissue evidence="2">Liver</tissue>
    </source>
</reference>
<sequence length="175" mass="18119">MPDSRGQGRSASVLAAGKEPLSERHIRDSAAVCQGETQTSGTQSTAGGMGARWCWQTGTACWGAPVSWGVERQLLREEIKQQVALVPAGLLGRARVLGSGQLLRAPADPPGQAVVRRAGFGQRAAGKGASRPPGEAVVRRAGFGQRAAGEGACRPPWAGRGAAGKVWAEGSWQGR</sequence>
<dbReference type="EMBL" id="JANPWB010000011">
    <property type="protein sequence ID" value="KAJ1132963.1"/>
    <property type="molecule type" value="Genomic_DNA"/>
</dbReference>
<dbReference type="Proteomes" id="UP001066276">
    <property type="component" value="Chromosome 7"/>
</dbReference>
<protein>
    <submittedName>
        <fullName evidence="2">Uncharacterized protein</fullName>
    </submittedName>
</protein>
<keyword evidence="3" id="KW-1185">Reference proteome</keyword>
<comment type="caution">
    <text evidence="2">The sequence shown here is derived from an EMBL/GenBank/DDBJ whole genome shotgun (WGS) entry which is preliminary data.</text>
</comment>
<evidence type="ECO:0000313" key="3">
    <source>
        <dbReference type="Proteomes" id="UP001066276"/>
    </source>
</evidence>
<name>A0AAV7Q2L8_PLEWA</name>
<dbReference type="AlphaFoldDB" id="A0AAV7Q2L8"/>
<accession>A0AAV7Q2L8</accession>
<evidence type="ECO:0000256" key="1">
    <source>
        <dbReference type="SAM" id="MobiDB-lite"/>
    </source>
</evidence>
<organism evidence="2 3">
    <name type="scientific">Pleurodeles waltl</name>
    <name type="common">Iberian ribbed newt</name>
    <dbReference type="NCBI Taxonomy" id="8319"/>
    <lineage>
        <taxon>Eukaryota</taxon>
        <taxon>Metazoa</taxon>
        <taxon>Chordata</taxon>
        <taxon>Craniata</taxon>
        <taxon>Vertebrata</taxon>
        <taxon>Euteleostomi</taxon>
        <taxon>Amphibia</taxon>
        <taxon>Batrachia</taxon>
        <taxon>Caudata</taxon>
        <taxon>Salamandroidea</taxon>
        <taxon>Salamandridae</taxon>
        <taxon>Pleurodelinae</taxon>
        <taxon>Pleurodeles</taxon>
    </lineage>
</organism>
<feature type="region of interest" description="Disordered" evidence="1">
    <location>
        <begin position="1"/>
        <end position="20"/>
    </location>
</feature>
<feature type="region of interest" description="Disordered" evidence="1">
    <location>
        <begin position="145"/>
        <end position="175"/>
    </location>
</feature>
<evidence type="ECO:0000313" key="2">
    <source>
        <dbReference type="EMBL" id="KAJ1132963.1"/>
    </source>
</evidence>